<evidence type="ECO:0000313" key="2">
    <source>
        <dbReference type="EMBL" id="GFO70194.1"/>
    </source>
</evidence>
<accession>A0A6V8NEF6</accession>
<feature type="compositionally biased region" description="Acidic residues" evidence="1">
    <location>
        <begin position="34"/>
        <end position="59"/>
    </location>
</feature>
<feature type="region of interest" description="Disordered" evidence="1">
    <location>
        <begin position="30"/>
        <end position="59"/>
    </location>
</feature>
<dbReference type="RefSeq" id="WP_183362780.1">
    <property type="nucleotide sequence ID" value="NZ_BLXZ01000008.1"/>
</dbReference>
<keyword evidence="3" id="KW-1185">Reference proteome</keyword>
<evidence type="ECO:0000256" key="1">
    <source>
        <dbReference type="SAM" id="MobiDB-lite"/>
    </source>
</evidence>
<evidence type="ECO:0000313" key="3">
    <source>
        <dbReference type="Proteomes" id="UP000587586"/>
    </source>
</evidence>
<dbReference type="EMBL" id="BLXZ01000008">
    <property type="protein sequence ID" value="GFO70194.1"/>
    <property type="molecule type" value="Genomic_DNA"/>
</dbReference>
<protein>
    <submittedName>
        <fullName evidence="2">Uncharacterized protein</fullName>
    </submittedName>
</protein>
<organism evidence="2 3">
    <name type="scientific">Geomonas limicola</name>
    <dbReference type="NCBI Taxonomy" id="2740186"/>
    <lineage>
        <taxon>Bacteria</taxon>
        <taxon>Pseudomonadati</taxon>
        <taxon>Thermodesulfobacteriota</taxon>
        <taxon>Desulfuromonadia</taxon>
        <taxon>Geobacterales</taxon>
        <taxon>Geobacteraceae</taxon>
        <taxon>Geomonas</taxon>
    </lineage>
</organism>
<dbReference type="AlphaFoldDB" id="A0A6V8NEF6"/>
<comment type="caution">
    <text evidence="2">The sequence shown here is derived from an EMBL/GenBank/DDBJ whole genome shotgun (WGS) entry which is preliminary data.</text>
</comment>
<dbReference type="Proteomes" id="UP000587586">
    <property type="component" value="Unassembled WGS sequence"/>
</dbReference>
<name>A0A6V8NEF6_9BACT</name>
<sequence>MTQEPEDDEIEELTKEIRKLIDSNKQFLARVNDEDFDDDEEAEAEEGEADSDDEDFEEL</sequence>
<reference evidence="3" key="1">
    <citation type="submission" date="2020-06" db="EMBL/GenBank/DDBJ databases">
        <title>Draft genomic sequecing of Geomonas sp. Red745.</title>
        <authorList>
            <person name="Itoh H."/>
            <person name="Xu Z.X."/>
            <person name="Ushijima N."/>
            <person name="Masuda Y."/>
            <person name="Shiratori Y."/>
            <person name="Senoo K."/>
        </authorList>
    </citation>
    <scope>NUCLEOTIDE SEQUENCE [LARGE SCALE GENOMIC DNA]</scope>
    <source>
        <strain evidence="3">Red745</strain>
    </source>
</reference>
<proteinExistence type="predicted"/>
<gene>
    <name evidence="2" type="ORF">GMLC_37730</name>
</gene>